<dbReference type="InterPro" id="IPR040107">
    <property type="entry name" value="Snu23"/>
</dbReference>
<gene>
    <name evidence="7" type="ORF">TGP89_275310</name>
</gene>
<accession>A0A086J6X2</accession>
<feature type="region of interest" description="Disordered" evidence="5">
    <location>
        <begin position="484"/>
        <end position="551"/>
    </location>
</feature>
<dbReference type="PANTHER" id="PTHR45986:SF1">
    <property type="entry name" value="ZINC FINGER MATRIN-TYPE PROTEIN 2"/>
    <property type="match status" value="1"/>
</dbReference>
<dbReference type="GO" id="GO:0000398">
    <property type="term" value="P:mRNA splicing, via spliceosome"/>
    <property type="evidence" value="ECO:0007669"/>
    <property type="project" value="InterPro"/>
</dbReference>
<feature type="compositionally biased region" description="Low complexity" evidence="5">
    <location>
        <begin position="58"/>
        <end position="70"/>
    </location>
</feature>
<dbReference type="InterPro" id="IPR036236">
    <property type="entry name" value="Znf_C2H2_sf"/>
</dbReference>
<dbReference type="OrthoDB" id="333325at2759"/>
<keyword evidence="1" id="KW-0479">Metal-binding</keyword>
<feature type="compositionally biased region" description="Pro residues" evidence="5">
    <location>
        <begin position="142"/>
        <end position="163"/>
    </location>
</feature>
<evidence type="ECO:0000256" key="4">
    <source>
        <dbReference type="ARBA" id="ARBA00023242"/>
    </source>
</evidence>
<name>A0A086J6X2_TOXGO</name>
<evidence type="ECO:0000256" key="3">
    <source>
        <dbReference type="ARBA" id="ARBA00022833"/>
    </source>
</evidence>
<feature type="region of interest" description="Disordered" evidence="5">
    <location>
        <begin position="411"/>
        <end position="448"/>
    </location>
</feature>
<dbReference type="SMART" id="SM00451">
    <property type="entry name" value="ZnF_U1"/>
    <property type="match status" value="1"/>
</dbReference>
<feature type="compositionally biased region" description="Pro residues" evidence="5">
    <location>
        <begin position="88"/>
        <end position="112"/>
    </location>
</feature>
<dbReference type="VEuPathDB" id="ToxoDB:TGP89_275310"/>
<dbReference type="Proteomes" id="UP000028828">
    <property type="component" value="Unassembled WGS sequence"/>
</dbReference>
<feature type="region of interest" description="Disordered" evidence="5">
    <location>
        <begin position="252"/>
        <end position="280"/>
    </location>
</feature>
<reference evidence="7 8" key="1">
    <citation type="submission" date="2014-03" db="EMBL/GenBank/DDBJ databases">
        <authorList>
            <person name="Sibley D."/>
            <person name="Venepally P."/>
            <person name="Karamycheva S."/>
            <person name="Hadjithomas M."/>
            <person name="Khan A."/>
            <person name="Brunk B."/>
            <person name="Roos D."/>
            <person name="Caler E."/>
            <person name="Lorenzi H."/>
        </authorList>
    </citation>
    <scope>NUCLEOTIDE SEQUENCE [LARGE SCALE GENOMIC DNA]</scope>
    <source>
        <strain evidence="8">p89</strain>
    </source>
</reference>
<feature type="compositionally biased region" description="Low complexity" evidence="5">
    <location>
        <begin position="177"/>
        <end position="187"/>
    </location>
</feature>
<feature type="domain" description="U1-type" evidence="6">
    <location>
        <begin position="360"/>
        <end position="394"/>
    </location>
</feature>
<feature type="region of interest" description="Disordered" evidence="5">
    <location>
        <begin position="1"/>
        <end position="70"/>
    </location>
</feature>
<evidence type="ECO:0000256" key="1">
    <source>
        <dbReference type="ARBA" id="ARBA00022723"/>
    </source>
</evidence>
<feature type="compositionally biased region" description="Polar residues" evidence="5">
    <location>
        <begin position="114"/>
        <end position="135"/>
    </location>
</feature>
<dbReference type="InterPro" id="IPR003604">
    <property type="entry name" value="Matrin/U1-like-C_Znf_C2H2"/>
</dbReference>
<proteinExistence type="predicted"/>
<evidence type="ECO:0000259" key="6">
    <source>
        <dbReference type="SMART" id="SM00451"/>
    </source>
</evidence>
<evidence type="ECO:0000256" key="5">
    <source>
        <dbReference type="SAM" id="MobiDB-lite"/>
    </source>
</evidence>
<comment type="caution">
    <text evidence="7">The sequence shown here is derived from an EMBL/GenBank/DDBJ whole genome shotgun (WGS) entry which is preliminary data.</text>
</comment>
<keyword evidence="4" id="KW-0539">Nucleus</keyword>
<dbReference type="AlphaFoldDB" id="A0A086J6X2"/>
<evidence type="ECO:0000256" key="2">
    <source>
        <dbReference type="ARBA" id="ARBA00022771"/>
    </source>
</evidence>
<dbReference type="EMBL" id="AEYI02002544">
    <property type="protein sequence ID" value="KFG27890.1"/>
    <property type="molecule type" value="Genomic_DNA"/>
</dbReference>
<feature type="compositionally biased region" description="Low complexity" evidence="5">
    <location>
        <begin position="25"/>
        <end position="47"/>
    </location>
</feature>
<keyword evidence="3" id="KW-0862">Zinc</keyword>
<sequence length="551" mass="57552">MAFSSSPNPPPGALSSSGDTPGDKSAPAHAVAAVQAALATAAASRSAGGLTSQPTRRSNCSATPSSSNFSPAASSFNFSAAISSSAFPPAPPPASNFSPPPPPDSKFSPAPPSNFSSKPRVSNFSSGPLSNFSSAPTSNFSPGPPSNFSPAPPVFPSPAPEPPAAAKQQEAEEEEIQASVFAAAAAAQRERAKEGRPPVGGSSLGNAAAAQDAHASIVAIAAGALGSRTAVRDISRPETSSSVSSAAKVLSAAASTKREKTASGAAAPRRQEPAEVNVEPVNSTDELGRKVWDKAYYQSLAQAKEEEDDFLSYLPQPRQKKVAPPVEHRKALQRRDFAIDLTKELGKTKIVTLQTPRMQQGGFWCDVCECLIKDSAAYMDHINGRNHNRMLGMTMRVERAAPSSVISRLREMQRQSQLELGGDDEGEAGSLSGDVKSQQSFDAPGAAQRGSVTRAAAASAGCAPGGIEENYDDIDRIKRRLEELQKQEEERKMRKKLKKKKGASEDAKKSVVKNGEAGGGAAPAEGVNQESDDEEQKMLKAMGLPSSFVGS</sequence>
<organism evidence="7 8">
    <name type="scientific">Toxoplasma gondii p89</name>
    <dbReference type="NCBI Taxonomy" id="943119"/>
    <lineage>
        <taxon>Eukaryota</taxon>
        <taxon>Sar</taxon>
        <taxon>Alveolata</taxon>
        <taxon>Apicomplexa</taxon>
        <taxon>Conoidasida</taxon>
        <taxon>Coccidia</taxon>
        <taxon>Eucoccidiorida</taxon>
        <taxon>Eimeriorina</taxon>
        <taxon>Sarcocystidae</taxon>
        <taxon>Toxoplasma</taxon>
    </lineage>
</organism>
<dbReference type="GO" id="GO:0005681">
    <property type="term" value="C:spliceosomal complex"/>
    <property type="evidence" value="ECO:0007669"/>
    <property type="project" value="InterPro"/>
</dbReference>
<dbReference type="SUPFAM" id="SSF57667">
    <property type="entry name" value="beta-beta-alpha zinc fingers"/>
    <property type="match status" value="1"/>
</dbReference>
<dbReference type="GO" id="GO:0003676">
    <property type="term" value="F:nucleic acid binding"/>
    <property type="evidence" value="ECO:0007669"/>
    <property type="project" value="InterPro"/>
</dbReference>
<dbReference type="GO" id="GO:0008270">
    <property type="term" value="F:zinc ion binding"/>
    <property type="evidence" value="ECO:0007669"/>
    <property type="project" value="UniProtKB-KW"/>
</dbReference>
<protein>
    <submittedName>
        <fullName evidence="7">Putative zinc finger protein</fullName>
    </submittedName>
</protein>
<dbReference type="GO" id="GO:0046540">
    <property type="term" value="C:U4/U6 x U5 tri-snRNP complex"/>
    <property type="evidence" value="ECO:0007669"/>
    <property type="project" value="TreeGrafter"/>
</dbReference>
<feature type="region of interest" description="Disordered" evidence="5">
    <location>
        <begin position="82"/>
        <end position="210"/>
    </location>
</feature>
<dbReference type="PANTHER" id="PTHR45986">
    <property type="entry name" value="ZINC FINGER MATRIN-TYPE PROTEIN 2"/>
    <property type="match status" value="1"/>
</dbReference>
<evidence type="ECO:0000313" key="8">
    <source>
        <dbReference type="Proteomes" id="UP000028828"/>
    </source>
</evidence>
<evidence type="ECO:0000313" key="7">
    <source>
        <dbReference type="EMBL" id="KFG27890.1"/>
    </source>
</evidence>
<keyword evidence="2" id="KW-0863">Zinc-finger</keyword>